<dbReference type="SMART" id="SM00478">
    <property type="entry name" value="ENDO3c"/>
    <property type="match status" value="1"/>
</dbReference>
<keyword evidence="2" id="KW-0479">Metal-binding</keyword>
<evidence type="ECO:0000259" key="5">
    <source>
        <dbReference type="SMART" id="SM00478"/>
    </source>
</evidence>
<evidence type="ECO:0000313" key="6">
    <source>
        <dbReference type="EMBL" id="GAG47735.1"/>
    </source>
</evidence>
<evidence type="ECO:0000256" key="4">
    <source>
        <dbReference type="ARBA" id="ARBA00023014"/>
    </source>
</evidence>
<keyword evidence="4" id="KW-0411">Iron-sulfur</keyword>
<feature type="non-terminal residue" evidence="6">
    <location>
        <position position="1"/>
    </location>
</feature>
<evidence type="ECO:0000256" key="3">
    <source>
        <dbReference type="ARBA" id="ARBA00023004"/>
    </source>
</evidence>
<dbReference type="GO" id="GO:0006284">
    <property type="term" value="P:base-excision repair"/>
    <property type="evidence" value="ECO:0007669"/>
    <property type="project" value="InterPro"/>
</dbReference>
<dbReference type="PANTHER" id="PTHR10359">
    <property type="entry name" value="A/G-SPECIFIC ADENINE GLYCOSYLASE/ENDONUCLEASE III"/>
    <property type="match status" value="1"/>
</dbReference>
<feature type="domain" description="HhH-GPD" evidence="5">
    <location>
        <begin position="1"/>
        <end position="113"/>
    </location>
</feature>
<proteinExistence type="predicted"/>
<accession>X0XWJ0</accession>
<dbReference type="EMBL" id="BARS01055652">
    <property type="protein sequence ID" value="GAG47735.1"/>
    <property type="molecule type" value="Genomic_DNA"/>
</dbReference>
<organism evidence="6">
    <name type="scientific">marine sediment metagenome</name>
    <dbReference type="NCBI Taxonomy" id="412755"/>
    <lineage>
        <taxon>unclassified sequences</taxon>
        <taxon>metagenomes</taxon>
        <taxon>ecological metagenomes</taxon>
    </lineage>
</organism>
<dbReference type="PANTHER" id="PTHR10359:SF19">
    <property type="entry name" value="DNA REPAIR GLYCOSYLASE MJ1434-RELATED"/>
    <property type="match status" value="1"/>
</dbReference>
<dbReference type="InterPro" id="IPR011257">
    <property type="entry name" value="DNA_glycosylase"/>
</dbReference>
<evidence type="ECO:0000256" key="1">
    <source>
        <dbReference type="ARBA" id="ARBA00022485"/>
    </source>
</evidence>
<comment type="caution">
    <text evidence="6">The sequence shown here is derived from an EMBL/GenBank/DDBJ whole genome shotgun (WGS) entry which is preliminary data.</text>
</comment>
<dbReference type="GO" id="GO:0046872">
    <property type="term" value="F:metal ion binding"/>
    <property type="evidence" value="ECO:0007669"/>
    <property type="project" value="UniProtKB-KW"/>
</dbReference>
<dbReference type="AlphaFoldDB" id="X0XWJ0"/>
<keyword evidence="3" id="KW-0408">Iron</keyword>
<reference evidence="6" key="1">
    <citation type="journal article" date="2014" name="Front. Microbiol.">
        <title>High frequency of phylogenetically diverse reductive dehalogenase-homologous genes in deep subseafloor sedimentary metagenomes.</title>
        <authorList>
            <person name="Kawai M."/>
            <person name="Futagami T."/>
            <person name="Toyoda A."/>
            <person name="Takaki Y."/>
            <person name="Nishi S."/>
            <person name="Hori S."/>
            <person name="Arai W."/>
            <person name="Tsubouchi T."/>
            <person name="Morono Y."/>
            <person name="Uchiyama I."/>
            <person name="Ito T."/>
            <person name="Fujiyama A."/>
            <person name="Inagaki F."/>
            <person name="Takami H."/>
        </authorList>
    </citation>
    <scope>NUCLEOTIDE SEQUENCE</scope>
    <source>
        <strain evidence="6">Expedition CK06-06</strain>
    </source>
</reference>
<dbReference type="InterPro" id="IPR003265">
    <property type="entry name" value="HhH-GPD_domain"/>
</dbReference>
<keyword evidence="1" id="KW-0004">4Fe-4S</keyword>
<dbReference type="Gene3D" id="1.10.340.30">
    <property type="entry name" value="Hypothetical protein, domain 2"/>
    <property type="match status" value="1"/>
</dbReference>
<evidence type="ECO:0000256" key="2">
    <source>
        <dbReference type="ARBA" id="ARBA00022723"/>
    </source>
</evidence>
<name>X0XWJ0_9ZZZZ</name>
<sequence length="141" mass="15694">AKARKLKAFVALLTQRFDGEPERLLAAPVEELRPLLLATHGIGPETADSILLYAAGRPVFVIDAYTRRLFPRLGMTPGRDSYDSWRALFMENLEADVGLFNEYHALIVRHGKEVCRREPRCEVCPLLEGCPTGGSGLSLTR</sequence>
<dbReference type="SUPFAM" id="SSF48150">
    <property type="entry name" value="DNA-glycosylase"/>
    <property type="match status" value="1"/>
</dbReference>
<dbReference type="CDD" id="cd00056">
    <property type="entry name" value="ENDO3c"/>
    <property type="match status" value="1"/>
</dbReference>
<dbReference type="InterPro" id="IPR023170">
    <property type="entry name" value="HhH_base_excis_C"/>
</dbReference>
<gene>
    <name evidence="6" type="ORF">S01H1_82127</name>
</gene>
<dbReference type="GO" id="GO:0051539">
    <property type="term" value="F:4 iron, 4 sulfur cluster binding"/>
    <property type="evidence" value="ECO:0007669"/>
    <property type="project" value="UniProtKB-KW"/>
</dbReference>
<protein>
    <recommendedName>
        <fullName evidence="5">HhH-GPD domain-containing protein</fullName>
    </recommendedName>
</protein>
<dbReference type="GO" id="GO:0003824">
    <property type="term" value="F:catalytic activity"/>
    <property type="evidence" value="ECO:0007669"/>
    <property type="project" value="InterPro"/>
</dbReference>
<dbReference type="Gene3D" id="1.10.1670.10">
    <property type="entry name" value="Helix-hairpin-Helix base-excision DNA repair enzymes (C-terminal)"/>
    <property type="match status" value="1"/>
</dbReference>